<organism evidence="3 4">
    <name type="scientific">Saccharothrix tamanrassetensis</name>
    <dbReference type="NCBI Taxonomy" id="1051531"/>
    <lineage>
        <taxon>Bacteria</taxon>
        <taxon>Bacillati</taxon>
        <taxon>Actinomycetota</taxon>
        <taxon>Actinomycetes</taxon>
        <taxon>Pseudonocardiales</taxon>
        <taxon>Pseudonocardiaceae</taxon>
        <taxon>Saccharothrix</taxon>
    </lineage>
</organism>
<accession>A0A841CDD2</accession>
<dbReference type="Gene3D" id="3.90.550.10">
    <property type="entry name" value="Spore Coat Polysaccharide Biosynthesis Protein SpsA, Chain A"/>
    <property type="match status" value="1"/>
</dbReference>
<dbReference type="RefSeq" id="WP_312864732.1">
    <property type="nucleotide sequence ID" value="NZ_JACHJN010000001.1"/>
</dbReference>
<feature type="domain" description="MobA-like NTP transferase" evidence="2">
    <location>
        <begin position="2"/>
        <end position="143"/>
    </location>
</feature>
<keyword evidence="4" id="KW-1185">Reference proteome</keyword>
<comment type="caution">
    <text evidence="3">The sequence shown here is derived from an EMBL/GenBank/DDBJ whole genome shotgun (WGS) entry which is preliminary data.</text>
</comment>
<dbReference type="InterPro" id="IPR025877">
    <property type="entry name" value="MobA-like_NTP_Trfase"/>
</dbReference>
<dbReference type="PANTHER" id="PTHR19136:SF81">
    <property type="entry name" value="MOLYBDENUM COFACTOR GUANYLYLTRANSFERASE"/>
    <property type="match status" value="1"/>
</dbReference>
<dbReference type="AlphaFoldDB" id="A0A841CDD2"/>
<name>A0A841CDD2_9PSEU</name>
<dbReference type="EMBL" id="JACHJN010000001">
    <property type="protein sequence ID" value="MBB5954177.1"/>
    <property type="molecule type" value="Genomic_DNA"/>
</dbReference>
<dbReference type="SUPFAM" id="SSF53448">
    <property type="entry name" value="Nucleotide-diphospho-sugar transferases"/>
    <property type="match status" value="1"/>
</dbReference>
<evidence type="ECO:0000313" key="3">
    <source>
        <dbReference type="EMBL" id="MBB5954177.1"/>
    </source>
</evidence>
<dbReference type="Proteomes" id="UP000547510">
    <property type="component" value="Unassembled WGS sequence"/>
</dbReference>
<evidence type="ECO:0000259" key="2">
    <source>
        <dbReference type="Pfam" id="PF12804"/>
    </source>
</evidence>
<proteinExistence type="predicted"/>
<sequence>MILAGGRGSRLGGVDKASVEVAGRTLLEHALGAVRGAGRVVVVGPAKDVAGVVWAREEPPGGGPVAGVAAGLAHVAARRVVVLAVDQPGVTSSTVERLLGVGGAAVLVDDEGRPQWLAGVWETDELRAAMPVEPRGASMRSVLGPLRPAEVAALPGEAWDVDAPGDLAR</sequence>
<gene>
    <name evidence="3" type="ORF">FHS29_000747</name>
</gene>
<evidence type="ECO:0000256" key="1">
    <source>
        <dbReference type="ARBA" id="ARBA00022679"/>
    </source>
</evidence>
<protein>
    <submittedName>
        <fullName evidence="3">Molybdopterin-guanine dinucleotide biosynthesis protein A</fullName>
    </submittedName>
</protein>
<evidence type="ECO:0000313" key="4">
    <source>
        <dbReference type="Proteomes" id="UP000547510"/>
    </source>
</evidence>
<dbReference type="Pfam" id="PF12804">
    <property type="entry name" value="NTP_transf_3"/>
    <property type="match status" value="1"/>
</dbReference>
<dbReference type="InterPro" id="IPR029044">
    <property type="entry name" value="Nucleotide-diphossugar_trans"/>
</dbReference>
<dbReference type="GO" id="GO:0016779">
    <property type="term" value="F:nucleotidyltransferase activity"/>
    <property type="evidence" value="ECO:0007669"/>
    <property type="project" value="UniProtKB-ARBA"/>
</dbReference>
<reference evidence="3 4" key="1">
    <citation type="submission" date="2020-08" db="EMBL/GenBank/DDBJ databases">
        <title>Genomic Encyclopedia of Type Strains, Phase III (KMG-III): the genomes of soil and plant-associated and newly described type strains.</title>
        <authorList>
            <person name="Whitman W."/>
        </authorList>
    </citation>
    <scope>NUCLEOTIDE SEQUENCE [LARGE SCALE GENOMIC DNA]</scope>
    <source>
        <strain evidence="3 4">CECT 8640</strain>
    </source>
</reference>
<dbReference type="PANTHER" id="PTHR19136">
    <property type="entry name" value="MOLYBDENUM COFACTOR GUANYLYLTRANSFERASE"/>
    <property type="match status" value="1"/>
</dbReference>
<keyword evidence="1" id="KW-0808">Transferase</keyword>